<protein>
    <submittedName>
        <fullName evidence="1">Replication termination protein</fullName>
    </submittedName>
</protein>
<dbReference type="Gene3D" id="1.10.10.10">
    <property type="entry name" value="Winged helix-like DNA-binding domain superfamily/Winged helix DNA-binding domain"/>
    <property type="match status" value="1"/>
</dbReference>
<dbReference type="InterPro" id="IPR036388">
    <property type="entry name" value="WH-like_DNA-bd_sf"/>
</dbReference>
<sequence length="117" mass="14066">MGFLIAQRAYLKLYMITLVEKHRGYGYQMLEELKRDFKELGYEPPQSEIYRSLHDLVEDGILYRARHRKDDAEYQEVIMYYFTDHGMEKASLYRKQVIEDLERSQALIHKAIKDNSI</sequence>
<proteinExistence type="predicted"/>
<evidence type="ECO:0000313" key="2">
    <source>
        <dbReference type="Proteomes" id="UP000479114"/>
    </source>
</evidence>
<dbReference type="GO" id="GO:0006274">
    <property type="term" value="P:DNA replication termination"/>
    <property type="evidence" value="ECO:0007669"/>
    <property type="project" value="InterPro"/>
</dbReference>
<accession>A0A6C0NTY0</accession>
<reference evidence="1 2" key="1">
    <citation type="submission" date="2020-02" db="EMBL/GenBank/DDBJ databases">
        <title>Paenibacillus sp. nov., isolated from rhizosphere soil of tomato.</title>
        <authorList>
            <person name="Weon H.-Y."/>
            <person name="Lee S.A."/>
        </authorList>
    </citation>
    <scope>NUCLEOTIDE SEQUENCE [LARGE SCALE GENOMIC DNA]</scope>
    <source>
        <strain evidence="1 2">14171R-81</strain>
    </source>
</reference>
<dbReference type="Proteomes" id="UP000479114">
    <property type="component" value="Chromosome"/>
</dbReference>
<gene>
    <name evidence="1" type="ORF">GZH47_01435</name>
</gene>
<dbReference type="AlphaFoldDB" id="A0A6C0NTY0"/>
<dbReference type="PIRSF" id="PIRSF021424">
    <property type="entry name" value="RTP"/>
    <property type="match status" value="1"/>
</dbReference>
<name>A0A6C0NTY0_9BACL</name>
<evidence type="ECO:0000313" key="1">
    <source>
        <dbReference type="EMBL" id="QHW29627.1"/>
    </source>
</evidence>
<keyword evidence="2" id="KW-1185">Reference proteome</keyword>
<organism evidence="1 2">
    <name type="scientific">Paenibacillus rhizovicinus</name>
    <dbReference type="NCBI Taxonomy" id="2704463"/>
    <lineage>
        <taxon>Bacteria</taxon>
        <taxon>Bacillati</taxon>
        <taxon>Bacillota</taxon>
        <taxon>Bacilli</taxon>
        <taxon>Bacillales</taxon>
        <taxon>Paenibacillaceae</taxon>
        <taxon>Paenibacillus</taxon>
    </lineage>
</organism>
<dbReference type="SUPFAM" id="SSF46785">
    <property type="entry name" value="Winged helix' DNA-binding domain"/>
    <property type="match status" value="1"/>
</dbReference>
<dbReference type="EMBL" id="CP048286">
    <property type="protein sequence ID" value="QHW29627.1"/>
    <property type="molecule type" value="Genomic_DNA"/>
</dbReference>
<dbReference type="InterPro" id="IPR003432">
    <property type="entry name" value="RTP"/>
</dbReference>
<dbReference type="GO" id="GO:0003677">
    <property type="term" value="F:DNA binding"/>
    <property type="evidence" value="ECO:0007669"/>
    <property type="project" value="InterPro"/>
</dbReference>
<dbReference type="InterPro" id="IPR036390">
    <property type="entry name" value="WH_DNA-bd_sf"/>
</dbReference>
<dbReference type="KEGG" id="prz:GZH47_01435"/>
<dbReference type="Pfam" id="PF02334">
    <property type="entry name" value="RTP"/>
    <property type="match status" value="1"/>
</dbReference>
<dbReference type="RefSeq" id="WP_162638197.1">
    <property type="nucleotide sequence ID" value="NZ_CP048286.1"/>
</dbReference>